<keyword evidence="3" id="KW-1185">Reference proteome</keyword>
<dbReference type="InterPro" id="IPR006631">
    <property type="entry name" value="DM4_12"/>
</dbReference>
<feature type="chain" id="PRO_5043550785" evidence="1">
    <location>
        <begin position="30"/>
        <end position="189"/>
    </location>
</feature>
<dbReference type="EMBL" id="CAXKWB010000636">
    <property type="protein sequence ID" value="CAL4061477.1"/>
    <property type="molecule type" value="Genomic_DNA"/>
</dbReference>
<sequence>RMASVSGLFVVAAGCLLSVFIGSGPVAEAAAVAQPCCGRGAAFVAGAATGAAVSRIRHHGGGGFGGGCGCAGCCGRKKRGIPDELSNELIEELHDKIASDDSDQCGLMLVCELSQKEDHHLTGHEKLVMLPYKGAGASDGTKFGLYDEAVWHGKEGRECHKLYPLCGFSAPEIMWHTTQINITQPLITA</sequence>
<proteinExistence type="predicted"/>
<dbReference type="AlphaFoldDB" id="A0AAV2PMW7"/>
<evidence type="ECO:0000313" key="3">
    <source>
        <dbReference type="Proteomes" id="UP001497623"/>
    </source>
</evidence>
<accession>A0AAV2PMW7</accession>
<dbReference type="Pfam" id="PF07841">
    <property type="entry name" value="DM4_12"/>
    <property type="match status" value="1"/>
</dbReference>
<feature type="non-terminal residue" evidence="2">
    <location>
        <position position="1"/>
    </location>
</feature>
<reference evidence="2 3" key="1">
    <citation type="submission" date="2024-05" db="EMBL/GenBank/DDBJ databases">
        <authorList>
            <person name="Wallberg A."/>
        </authorList>
    </citation>
    <scope>NUCLEOTIDE SEQUENCE [LARGE SCALE GENOMIC DNA]</scope>
</reference>
<dbReference type="Proteomes" id="UP001497623">
    <property type="component" value="Unassembled WGS sequence"/>
</dbReference>
<keyword evidence="1" id="KW-0732">Signal</keyword>
<name>A0AAV2PMW7_MEGNR</name>
<organism evidence="2 3">
    <name type="scientific">Meganyctiphanes norvegica</name>
    <name type="common">Northern krill</name>
    <name type="synonym">Thysanopoda norvegica</name>
    <dbReference type="NCBI Taxonomy" id="48144"/>
    <lineage>
        <taxon>Eukaryota</taxon>
        <taxon>Metazoa</taxon>
        <taxon>Ecdysozoa</taxon>
        <taxon>Arthropoda</taxon>
        <taxon>Crustacea</taxon>
        <taxon>Multicrustacea</taxon>
        <taxon>Malacostraca</taxon>
        <taxon>Eumalacostraca</taxon>
        <taxon>Eucarida</taxon>
        <taxon>Euphausiacea</taxon>
        <taxon>Euphausiidae</taxon>
        <taxon>Meganyctiphanes</taxon>
    </lineage>
</organism>
<evidence type="ECO:0000313" key="2">
    <source>
        <dbReference type="EMBL" id="CAL4061477.1"/>
    </source>
</evidence>
<feature type="signal peptide" evidence="1">
    <location>
        <begin position="1"/>
        <end position="29"/>
    </location>
</feature>
<protein>
    <submittedName>
        <fullName evidence="2">Uncharacterized protein</fullName>
    </submittedName>
</protein>
<evidence type="ECO:0000256" key="1">
    <source>
        <dbReference type="SAM" id="SignalP"/>
    </source>
</evidence>
<gene>
    <name evidence="2" type="ORF">MNOR_LOCUS2168</name>
</gene>
<comment type="caution">
    <text evidence="2">The sequence shown here is derived from an EMBL/GenBank/DDBJ whole genome shotgun (WGS) entry which is preliminary data.</text>
</comment>